<dbReference type="GO" id="GO:0016747">
    <property type="term" value="F:acyltransferase activity, transferring groups other than amino-acyl groups"/>
    <property type="evidence" value="ECO:0007669"/>
    <property type="project" value="InterPro"/>
</dbReference>
<gene>
    <name evidence="2" type="ORF">F4556_006205</name>
</gene>
<dbReference type="RefSeq" id="WP_313068908.1">
    <property type="nucleotide sequence ID" value="NZ_JACHJR010000001.1"/>
</dbReference>
<keyword evidence="3" id="KW-1185">Reference proteome</keyword>
<dbReference type="InterPro" id="IPR051531">
    <property type="entry name" value="N-acetyltransferase"/>
</dbReference>
<evidence type="ECO:0000313" key="3">
    <source>
        <dbReference type="Proteomes" id="UP000573327"/>
    </source>
</evidence>
<dbReference type="PANTHER" id="PTHR43792">
    <property type="entry name" value="GNAT FAMILY, PUTATIVE (AFU_ORTHOLOGUE AFUA_3G00765)-RELATED-RELATED"/>
    <property type="match status" value="1"/>
</dbReference>
<dbReference type="InterPro" id="IPR016181">
    <property type="entry name" value="Acyl_CoA_acyltransferase"/>
</dbReference>
<dbReference type="PROSITE" id="PS51186">
    <property type="entry name" value="GNAT"/>
    <property type="match status" value="1"/>
</dbReference>
<accession>A0A7W7WL49</accession>
<reference evidence="2 3" key="1">
    <citation type="submission" date="2020-08" db="EMBL/GenBank/DDBJ databases">
        <title>Sequencing the genomes of 1000 actinobacteria strains.</title>
        <authorList>
            <person name="Klenk H.-P."/>
        </authorList>
    </citation>
    <scope>NUCLEOTIDE SEQUENCE [LARGE SCALE GENOMIC DNA]</scope>
    <source>
        <strain evidence="2 3">DSM 44786</strain>
    </source>
</reference>
<dbReference type="EMBL" id="JACHJR010000001">
    <property type="protein sequence ID" value="MBB4950670.1"/>
    <property type="molecule type" value="Genomic_DNA"/>
</dbReference>
<dbReference type="PANTHER" id="PTHR43792:SF1">
    <property type="entry name" value="N-ACETYLTRANSFERASE DOMAIN-CONTAINING PROTEIN"/>
    <property type="match status" value="1"/>
</dbReference>
<evidence type="ECO:0000313" key="2">
    <source>
        <dbReference type="EMBL" id="MBB4950670.1"/>
    </source>
</evidence>
<protein>
    <submittedName>
        <fullName evidence="2">RimJ/RimL family protein N-acetyltransferase</fullName>
    </submittedName>
</protein>
<dbReference type="AlphaFoldDB" id="A0A7W7WL49"/>
<name>A0A7W7WL49_9ACTN</name>
<proteinExistence type="predicted"/>
<evidence type="ECO:0000259" key="1">
    <source>
        <dbReference type="PROSITE" id="PS51186"/>
    </source>
</evidence>
<feature type="domain" description="N-acetyltransferase" evidence="1">
    <location>
        <begin position="7"/>
        <end position="165"/>
    </location>
</feature>
<dbReference type="Gene3D" id="3.40.630.30">
    <property type="match status" value="1"/>
</dbReference>
<comment type="caution">
    <text evidence="2">The sequence shown here is derived from an EMBL/GenBank/DDBJ whole genome shotgun (WGS) entry which is preliminary data.</text>
</comment>
<dbReference type="Pfam" id="PF13302">
    <property type="entry name" value="Acetyltransf_3"/>
    <property type="match status" value="1"/>
</dbReference>
<dbReference type="InterPro" id="IPR000182">
    <property type="entry name" value="GNAT_dom"/>
</dbReference>
<keyword evidence="2" id="KW-0808">Transferase</keyword>
<sequence length="174" mass="19257">MFETDRLSVRLWDEADQERAFDIYSRWEVAKWLGSTPRALETPDEAAALVERCRARSADPRYGVWAVQRRDTGTVVGSVLLMPLPDGDGEVEVGWHLHPDSWGHGFATEAARGALAKGFGDGLAEIHAMVRPGNAPSAAVCRRLGMTATGRTDRWYGVEMESFRIGRDAGRLRS</sequence>
<organism evidence="2 3">
    <name type="scientific">Kitasatospora gansuensis</name>
    <dbReference type="NCBI Taxonomy" id="258050"/>
    <lineage>
        <taxon>Bacteria</taxon>
        <taxon>Bacillati</taxon>
        <taxon>Actinomycetota</taxon>
        <taxon>Actinomycetes</taxon>
        <taxon>Kitasatosporales</taxon>
        <taxon>Streptomycetaceae</taxon>
        <taxon>Kitasatospora</taxon>
    </lineage>
</organism>
<dbReference type="Proteomes" id="UP000573327">
    <property type="component" value="Unassembled WGS sequence"/>
</dbReference>
<dbReference type="SUPFAM" id="SSF55729">
    <property type="entry name" value="Acyl-CoA N-acyltransferases (Nat)"/>
    <property type="match status" value="1"/>
</dbReference>